<comment type="caution">
    <text evidence="1">The sequence shown here is derived from an EMBL/GenBank/DDBJ whole genome shotgun (WGS) entry which is preliminary data.</text>
</comment>
<dbReference type="AlphaFoldDB" id="X1J7D0"/>
<name>X1J7D0_9ZZZZ</name>
<sequence>MSGMFLTSCFSVSSGVFEFETSPIRSETLKTCVST</sequence>
<protein>
    <submittedName>
        <fullName evidence="1">Uncharacterized protein</fullName>
    </submittedName>
</protein>
<organism evidence="1">
    <name type="scientific">marine sediment metagenome</name>
    <dbReference type="NCBI Taxonomy" id="412755"/>
    <lineage>
        <taxon>unclassified sequences</taxon>
        <taxon>metagenomes</taxon>
        <taxon>ecological metagenomes</taxon>
    </lineage>
</organism>
<evidence type="ECO:0000313" key="1">
    <source>
        <dbReference type="EMBL" id="GAH77425.1"/>
    </source>
</evidence>
<dbReference type="EMBL" id="BARU01039063">
    <property type="protein sequence ID" value="GAH77425.1"/>
    <property type="molecule type" value="Genomic_DNA"/>
</dbReference>
<feature type="non-terminal residue" evidence="1">
    <location>
        <position position="35"/>
    </location>
</feature>
<accession>X1J7D0</accession>
<proteinExistence type="predicted"/>
<gene>
    <name evidence="1" type="ORF">S03H2_60593</name>
</gene>
<reference evidence="1" key="1">
    <citation type="journal article" date="2014" name="Front. Microbiol.">
        <title>High frequency of phylogenetically diverse reductive dehalogenase-homologous genes in deep subseafloor sedimentary metagenomes.</title>
        <authorList>
            <person name="Kawai M."/>
            <person name="Futagami T."/>
            <person name="Toyoda A."/>
            <person name="Takaki Y."/>
            <person name="Nishi S."/>
            <person name="Hori S."/>
            <person name="Arai W."/>
            <person name="Tsubouchi T."/>
            <person name="Morono Y."/>
            <person name="Uchiyama I."/>
            <person name="Ito T."/>
            <person name="Fujiyama A."/>
            <person name="Inagaki F."/>
            <person name="Takami H."/>
        </authorList>
    </citation>
    <scope>NUCLEOTIDE SEQUENCE</scope>
    <source>
        <strain evidence="1">Expedition CK06-06</strain>
    </source>
</reference>